<sequence>MAYEVRIRRSALNYLNKLDVPTHRRLAAAIEGLAEVPPTGDIRPLTGQTGAYRLRVGGFRLLFHIDHQQEVIFVDAIGSRGDIYK</sequence>
<evidence type="ECO:0000256" key="1">
    <source>
        <dbReference type="ARBA" id="ARBA00022649"/>
    </source>
</evidence>
<dbReference type="Proteomes" id="UP000533476">
    <property type="component" value="Unassembled WGS sequence"/>
</dbReference>
<protein>
    <submittedName>
        <fullName evidence="2">Type II toxin-antitoxin system RelE/ParE family toxin</fullName>
    </submittedName>
</protein>
<dbReference type="EMBL" id="JABBVZ010000182">
    <property type="protein sequence ID" value="NMP24954.1"/>
    <property type="molecule type" value="Genomic_DNA"/>
</dbReference>
<evidence type="ECO:0000313" key="2">
    <source>
        <dbReference type="EMBL" id="NMP24954.1"/>
    </source>
</evidence>
<reference evidence="2 3" key="1">
    <citation type="submission" date="2020-04" db="EMBL/GenBank/DDBJ databases">
        <authorList>
            <person name="Zhang R."/>
            <person name="Schippers A."/>
        </authorList>
    </citation>
    <scope>NUCLEOTIDE SEQUENCE [LARGE SCALE GENOMIC DNA]</scope>
    <source>
        <strain evidence="2 3">DSM 109850</strain>
    </source>
</reference>
<dbReference type="PANTHER" id="PTHR38813">
    <property type="match status" value="1"/>
</dbReference>
<organism evidence="2 3">
    <name type="scientific">Sulfobacillus harzensis</name>
    <dbReference type="NCBI Taxonomy" id="2729629"/>
    <lineage>
        <taxon>Bacteria</taxon>
        <taxon>Bacillati</taxon>
        <taxon>Bacillota</taxon>
        <taxon>Clostridia</taxon>
        <taxon>Eubacteriales</taxon>
        <taxon>Clostridiales Family XVII. Incertae Sedis</taxon>
        <taxon>Sulfobacillus</taxon>
    </lineage>
</organism>
<dbReference type="Pfam" id="PF05016">
    <property type="entry name" value="ParE_toxin"/>
    <property type="match status" value="1"/>
</dbReference>
<dbReference type="RefSeq" id="WP_169103157.1">
    <property type="nucleotide sequence ID" value="NZ_JABBVZ010000182.1"/>
</dbReference>
<keyword evidence="1" id="KW-1277">Toxin-antitoxin system</keyword>
<dbReference type="InterPro" id="IPR035093">
    <property type="entry name" value="RelE/ParE_toxin_dom_sf"/>
</dbReference>
<accession>A0A7Y0LAP2</accession>
<evidence type="ECO:0000313" key="3">
    <source>
        <dbReference type="Proteomes" id="UP000533476"/>
    </source>
</evidence>
<dbReference type="Gene3D" id="3.30.2310.20">
    <property type="entry name" value="RelE-like"/>
    <property type="match status" value="1"/>
</dbReference>
<keyword evidence="3" id="KW-1185">Reference proteome</keyword>
<dbReference type="InterPro" id="IPR007712">
    <property type="entry name" value="RelE/ParE_toxin"/>
</dbReference>
<dbReference type="PANTHER" id="PTHR38813:SF1">
    <property type="entry name" value="TOXIN RELE1-RELATED"/>
    <property type="match status" value="1"/>
</dbReference>
<dbReference type="AlphaFoldDB" id="A0A7Y0LAP2"/>
<gene>
    <name evidence="2" type="ORF">HIJ39_21845</name>
</gene>
<dbReference type="SUPFAM" id="SSF143011">
    <property type="entry name" value="RelE-like"/>
    <property type="match status" value="1"/>
</dbReference>
<name>A0A7Y0LAP2_9FIRM</name>
<proteinExistence type="predicted"/>
<dbReference type="InterPro" id="IPR052747">
    <property type="entry name" value="TA_system_RelE_toxin"/>
</dbReference>
<comment type="caution">
    <text evidence="2">The sequence shown here is derived from an EMBL/GenBank/DDBJ whole genome shotgun (WGS) entry which is preliminary data.</text>
</comment>